<sequence length="82" mass="9240">MTALEVRFTGSRWAVYVAGGGAYRMLRNLRDGRPPEFDRRRRRYVVTERVARDLLAAAEADGRRVVVTGQSETDAASQGVLW</sequence>
<comment type="caution">
    <text evidence="1">The sequence shown here is derived from an EMBL/GenBank/DDBJ whole genome shotgun (WGS) entry which is preliminary data.</text>
</comment>
<dbReference type="AlphaFoldDB" id="A0A417XYL0"/>
<protein>
    <submittedName>
        <fullName evidence="1">Uncharacterized protein</fullName>
    </submittedName>
</protein>
<reference evidence="1 2" key="1">
    <citation type="submission" date="2018-09" db="EMBL/GenBank/DDBJ databases">
        <title>Genome sequencing of Nocardioides immobilis CCTCC AB 2017083 for comparison to Nocardioides silvaticus.</title>
        <authorList>
            <person name="Li C."/>
            <person name="Wang G."/>
        </authorList>
    </citation>
    <scope>NUCLEOTIDE SEQUENCE [LARGE SCALE GENOMIC DNA]</scope>
    <source>
        <strain evidence="1 2">CCTCC AB 2017083</strain>
    </source>
</reference>
<name>A0A417XYL0_9ACTN</name>
<organism evidence="1 2">
    <name type="scientific">Nocardioides immobilis</name>
    <dbReference type="NCBI Taxonomy" id="2049295"/>
    <lineage>
        <taxon>Bacteria</taxon>
        <taxon>Bacillati</taxon>
        <taxon>Actinomycetota</taxon>
        <taxon>Actinomycetes</taxon>
        <taxon>Propionibacteriales</taxon>
        <taxon>Nocardioidaceae</taxon>
        <taxon>Nocardioides</taxon>
    </lineage>
</organism>
<dbReference type="Proteomes" id="UP000283644">
    <property type="component" value="Unassembled WGS sequence"/>
</dbReference>
<accession>A0A417XYL0</accession>
<dbReference type="RefSeq" id="WP_118926964.1">
    <property type="nucleotide sequence ID" value="NZ_QXGH01000024.1"/>
</dbReference>
<evidence type="ECO:0000313" key="1">
    <source>
        <dbReference type="EMBL" id="RHW25449.1"/>
    </source>
</evidence>
<dbReference type="EMBL" id="QXGH01000024">
    <property type="protein sequence ID" value="RHW25449.1"/>
    <property type="molecule type" value="Genomic_DNA"/>
</dbReference>
<proteinExistence type="predicted"/>
<gene>
    <name evidence="1" type="ORF">D0Z08_19680</name>
</gene>
<keyword evidence="2" id="KW-1185">Reference proteome</keyword>
<evidence type="ECO:0000313" key="2">
    <source>
        <dbReference type="Proteomes" id="UP000283644"/>
    </source>
</evidence>